<dbReference type="NCBIfam" id="NF004079">
    <property type="entry name" value="PRK05584.1"/>
    <property type="match status" value="1"/>
</dbReference>
<dbReference type="EMBL" id="PDJD01000001">
    <property type="protein sequence ID" value="PFG18574.1"/>
    <property type="molecule type" value="Genomic_DNA"/>
</dbReference>
<dbReference type="Gene3D" id="3.40.50.1580">
    <property type="entry name" value="Nucleoside phosphorylase domain"/>
    <property type="match status" value="1"/>
</dbReference>
<accession>A0A2A9CVX7</accession>
<evidence type="ECO:0000256" key="2">
    <source>
        <dbReference type="ARBA" id="ARBA00011974"/>
    </source>
</evidence>
<dbReference type="UniPathway" id="UPA00904">
    <property type="reaction ID" value="UER00871"/>
</dbReference>
<dbReference type="GO" id="GO:0019284">
    <property type="term" value="P:L-methionine salvage from S-adenosylmethionine"/>
    <property type="evidence" value="ECO:0007669"/>
    <property type="project" value="TreeGrafter"/>
</dbReference>
<dbReference type="InterPro" id="IPR035994">
    <property type="entry name" value="Nucleoside_phosphorylase_sf"/>
</dbReference>
<evidence type="ECO:0000256" key="5">
    <source>
        <dbReference type="ARBA" id="ARBA00023167"/>
    </source>
</evidence>
<keyword evidence="8" id="KW-1185">Reference proteome</keyword>
<dbReference type="EC" id="3.2.2.9" evidence="2"/>
<dbReference type="GO" id="GO:0008782">
    <property type="term" value="F:adenosylhomocysteine nucleosidase activity"/>
    <property type="evidence" value="ECO:0007669"/>
    <property type="project" value="UniProtKB-EC"/>
</dbReference>
<evidence type="ECO:0000256" key="4">
    <source>
        <dbReference type="ARBA" id="ARBA00022801"/>
    </source>
</evidence>
<dbReference type="SUPFAM" id="SSF53167">
    <property type="entry name" value="Purine and uridine phosphorylases"/>
    <property type="match status" value="1"/>
</dbReference>
<evidence type="ECO:0000313" key="8">
    <source>
        <dbReference type="Proteomes" id="UP000224915"/>
    </source>
</evidence>
<evidence type="ECO:0000259" key="6">
    <source>
        <dbReference type="Pfam" id="PF01048"/>
    </source>
</evidence>
<dbReference type="RefSeq" id="WP_211283038.1">
    <property type="nucleotide sequence ID" value="NZ_PDJD01000001.1"/>
</dbReference>
<dbReference type="Pfam" id="PF01048">
    <property type="entry name" value="PNP_UDP_1"/>
    <property type="match status" value="1"/>
</dbReference>
<dbReference type="NCBIfam" id="TIGR01704">
    <property type="entry name" value="MTA_SAH-Nsdase"/>
    <property type="match status" value="1"/>
</dbReference>
<dbReference type="GO" id="GO:0005829">
    <property type="term" value="C:cytosol"/>
    <property type="evidence" value="ECO:0007669"/>
    <property type="project" value="TreeGrafter"/>
</dbReference>
<organism evidence="7 8">
    <name type="scientific">Serinibacter salmoneus</name>
    <dbReference type="NCBI Taxonomy" id="556530"/>
    <lineage>
        <taxon>Bacteria</taxon>
        <taxon>Bacillati</taxon>
        <taxon>Actinomycetota</taxon>
        <taxon>Actinomycetes</taxon>
        <taxon>Micrococcales</taxon>
        <taxon>Beutenbergiaceae</taxon>
        <taxon>Serinibacter</taxon>
    </lineage>
</organism>
<keyword evidence="4" id="KW-0378">Hydrolase</keyword>
<dbReference type="GO" id="GO:0008930">
    <property type="term" value="F:methylthioadenosine nucleosidase activity"/>
    <property type="evidence" value="ECO:0007669"/>
    <property type="project" value="InterPro"/>
</dbReference>
<dbReference type="GO" id="GO:0009164">
    <property type="term" value="P:nucleoside catabolic process"/>
    <property type="evidence" value="ECO:0007669"/>
    <property type="project" value="InterPro"/>
</dbReference>
<reference evidence="7 8" key="1">
    <citation type="submission" date="2017-10" db="EMBL/GenBank/DDBJ databases">
        <title>Sequencing the genomes of 1000 actinobacteria strains.</title>
        <authorList>
            <person name="Klenk H.-P."/>
        </authorList>
    </citation>
    <scope>NUCLEOTIDE SEQUENCE [LARGE SCALE GENOMIC DNA]</scope>
    <source>
        <strain evidence="7 8">DSM 21801</strain>
    </source>
</reference>
<gene>
    <name evidence="7" type="ORF">ATL40_0114</name>
</gene>
<keyword evidence="3" id="KW-0028">Amino-acid biosynthesis</keyword>
<protein>
    <recommendedName>
        <fullName evidence="2">adenosylhomocysteine nucleosidase</fullName>
        <ecNumber evidence="2">3.2.2.9</ecNumber>
    </recommendedName>
</protein>
<dbReference type="PANTHER" id="PTHR46832:SF1">
    <property type="entry name" value="5'-METHYLTHIOADENOSINE_S-ADENOSYLHOMOCYSTEINE NUCLEOSIDASE"/>
    <property type="match status" value="1"/>
</dbReference>
<dbReference type="InterPro" id="IPR000845">
    <property type="entry name" value="Nucleoside_phosphorylase_d"/>
</dbReference>
<comment type="pathway">
    <text evidence="1">Amino-acid biosynthesis; L-methionine biosynthesis via salvage pathway; S-methyl-5-thio-alpha-D-ribose 1-phosphate from S-methyl-5'-thioadenosine (hydrolase route): step 1/2.</text>
</comment>
<dbReference type="AlphaFoldDB" id="A0A2A9CVX7"/>
<dbReference type="PANTHER" id="PTHR46832">
    <property type="entry name" value="5'-METHYLTHIOADENOSINE/S-ADENOSYLHOMOCYSTEINE NUCLEOSIDASE"/>
    <property type="match status" value="1"/>
</dbReference>
<dbReference type="InterPro" id="IPR010049">
    <property type="entry name" value="MTA_SAH_Nsdase"/>
</dbReference>
<sequence>MIAVVAAMPEELAALVETAQSEGEVHEERVIGRSFWTGTLGGAPVVLARSGVGKVAAAMTATLLCERADAMVMVGTAGGLGESVHPGDVVVADRLLQHDVDARPLLPRWQVDGVVDIEPDARLTAALADSADDVVARHRTDLADLGIAEPRRHTGLIVSGDVFVGSALASQELRDALPHALAVEMEGAALAQVCRSASVPFAVARTVSDRADDAASVEYTRFVGDVAAPYARAVVLGMLARLT</sequence>
<dbReference type="Proteomes" id="UP000224915">
    <property type="component" value="Unassembled WGS sequence"/>
</dbReference>
<evidence type="ECO:0000256" key="1">
    <source>
        <dbReference type="ARBA" id="ARBA00004945"/>
    </source>
</evidence>
<keyword evidence="5" id="KW-0486">Methionine biosynthesis</keyword>
<feature type="domain" description="Nucleoside phosphorylase" evidence="6">
    <location>
        <begin position="2"/>
        <end position="239"/>
    </location>
</feature>
<evidence type="ECO:0000256" key="3">
    <source>
        <dbReference type="ARBA" id="ARBA00022605"/>
    </source>
</evidence>
<evidence type="ECO:0000313" key="7">
    <source>
        <dbReference type="EMBL" id="PFG18574.1"/>
    </source>
</evidence>
<proteinExistence type="predicted"/>
<comment type="caution">
    <text evidence="7">The sequence shown here is derived from an EMBL/GenBank/DDBJ whole genome shotgun (WGS) entry which is preliminary data.</text>
</comment>
<name>A0A2A9CVX7_9MICO</name>
<dbReference type="GO" id="GO:0019509">
    <property type="term" value="P:L-methionine salvage from methylthioadenosine"/>
    <property type="evidence" value="ECO:0007669"/>
    <property type="project" value="UniProtKB-UniPathway"/>
</dbReference>
<dbReference type="CDD" id="cd09008">
    <property type="entry name" value="MTAN"/>
    <property type="match status" value="1"/>
</dbReference>